<dbReference type="SUPFAM" id="SSF51905">
    <property type="entry name" value="FAD/NAD(P)-binding domain"/>
    <property type="match status" value="1"/>
</dbReference>
<dbReference type="EMBL" id="CAEZSR010000015">
    <property type="protein sequence ID" value="CAB4546006.1"/>
    <property type="molecule type" value="Genomic_DNA"/>
</dbReference>
<dbReference type="PRINTS" id="PR00420">
    <property type="entry name" value="RNGMNOXGNASE"/>
</dbReference>
<dbReference type="AlphaFoldDB" id="A0A6J6C466"/>
<dbReference type="GO" id="GO:0008688">
    <property type="term" value="F:3-(3-hydroxyphenyl)propionate hydroxylase activity"/>
    <property type="evidence" value="ECO:0007669"/>
    <property type="project" value="TreeGrafter"/>
</dbReference>
<dbReference type="GO" id="GO:0019622">
    <property type="term" value="P:3-(3-hydroxy)phenylpropionate catabolic process"/>
    <property type="evidence" value="ECO:0007669"/>
    <property type="project" value="TreeGrafter"/>
</dbReference>
<feature type="domain" description="FAD-binding" evidence="2">
    <location>
        <begin position="9"/>
        <end position="135"/>
    </location>
</feature>
<feature type="domain" description="FAD-binding" evidence="2">
    <location>
        <begin position="146"/>
        <end position="328"/>
    </location>
</feature>
<protein>
    <submittedName>
        <fullName evidence="3">Unannotated protein</fullName>
    </submittedName>
</protein>
<organism evidence="3">
    <name type="scientific">freshwater metagenome</name>
    <dbReference type="NCBI Taxonomy" id="449393"/>
    <lineage>
        <taxon>unclassified sequences</taxon>
        <taxon>metagenomes</taxon>
        <taxon>ecological metagenomes</taxon>
    </lineage>
</organism>
<dbReference type="InterPro" id="IPR050631">
    <property type="entry name" value="PheA/TfdB_FAD_monoxygenase"/>
</dbReference>
<dbReference type="Gene3D" id="3.50.50.60">
    <property type="entry name" value="FAD/NAD(P)-binding domain"/>
    <property type="match status" value="1"/>
</dbReference>
<evidence type="ECO:0000256" key="1">
    <source>
        <dbReference type="ARBA" id="ARBA00023002"/>
    </source>
</evidence>
<sequence length="432" mass="47854">MTTAGSPSYDVAIVGLGPTGATLANLCGAWGLRTIVFERSTAPYPQPRACHLDAEIARVFQHLGFEDDLHRLLTVSAGMEYVDADGRRLFTFEGFEREPLLGWHEDYVFVQPEIDAMLRDGLEQYAHVEVRIGDDAPPLDELRRLARYVVACDGASSPTRERLGIGLLDQGYDERWLVVDVMLRDPGVPPLPGIIQQVCDRRRLATFVPSHGRHRRWEFRLAEDELVPDVWRLLAPWGVTRELGDLVRAATYRFHALEAARWRDGNVFLAGDAAHQMPPFMGQGMCSGVRDAANLAWKLAEVIHDGAPDSLLDTYESERRPHVAAVTAMSIEAGRLLGRLAVDRDALPLADTPDPTRWSRLPGLDLGGAFPIGHQLPQPDRLDESLPDGWVWVAADDGVVPPDGRPVVVEPRATHGHRAVLVRPDRYIAAVA</sequence>
<dbReference type="GO" id="GO:0071949">
    <property type="term" value="F:FAD binding"/>
    <property type="evidence" value="ECO:0007669"/>
    <property type="project" value="InterPro"/>
</dbReference>
<evidence type="ECO:0000313" key="3">
    <source>
        <dbReference type="EMBL" id="CAB4546006.1"/>
    </source>
</evidence>
<dbReference type="InterPro" id="IPR036188">
    <property type="entry name" value="FAD/NAD-bd_sf"/>
</dbReference>
<reference evidence="3" key="1">
    <citation type="submission" date="2020-05" db="EMBL/GenBank/DDBJ databases">
        <authorList>
            <person name="Chiriac C."/>
            <person name="Salcher M."/>
            <person name="Ghai R."/>
            <person name="Kavagutti S V."/>
        </authorList>
    </citation>
    <scope>NUCLEOTIDE SEQUENCE</scope>
</reference>
<keyword evidence="1" id="KW-0560">Oxidoreductase</keyword>
<name>A0A6J6C466_9ZZZZ</name>
<dbReference type="PANTHER" id="PTHR43476:SF3">
    <property type="entry name" value="FAD-BINDING MONOOXYGENASE"/>
    <property type="match status" value="1"/>
</dbReference>
<dbReference type="PANTHER" id="PTHR43476">
    <property type="entry name" value="3-(3-HYDROXY-PHENYL)PROPIONATE/3-HYDROXYCINNAMIC ACID HYDROXYLASE"/>
    <property type="match status" value="1"/>
</dbReference>
<dbReference type="Gene3D" id="3.30.70.2450">
    <property type="match status" value="1"/>
</dbReference>
<gene>
    <name evidence="3" type="ORF">UFOPK1493_00682</name>
</gene>
<dbReference type="InterPro" id="IPR002938">
    <property type="entry name" value="FAD-bd"/>
</dbReference>
<dbReference type="NCBIfam" id="NF004829">
    <property type="entry name" value="PRK06183.1-3"/>
    <property type="match status" value="1"/>
</dbReference>
<proteinExistence type="predicted"/>
<accession>A0A6J6C466</accession>
<dbReference type="Pfam" id="PF01494">
    <property type="entry name" value="FAD_binding_3"/>
    <property type="match status" value="2"/>
</dbReference>
<evidence type="ECO:0000259" key="2">
    <source>
        <dbReference type="Pfam" id="PF01494"/>
    </source>
</evidence>